<keyword evidence="1" id="KW-0560">Oxidoreductase</keyword>
<dbReference type="Pfam" id="PF00984">
    <property type="entry name" value="UDPG_MGDP_dh"/>
    <property type="match status" value="1"/>
</dbReference>
<dbReference type="SUPFAM" id="SSF51735">
    <property type="entry name" value="NAD(P)-binding Rossmann-fold domains"/>
    <property type="match status" value="1"/>
</dbReference>
<dbReference type="AlphaFoldDB" id="A0A1Q8C2M3"/>
<dbReference type="STRING" id="1912961.BU204_34175"/>
<dbReference type="InterPro" id="IPR014027">
    <property type="entry name" value="UDP-Glc/GDP-Man_DH_C"/>
</dbReference>
<comment type="similarity">
    <text evidence="3">Belongs to the UDP-glucose/GDP-mannose dehydrogenase family.</text>
</comment>
<dbReference type="SUPFAM" id="SSF52413">
    <property type="entry name" value="UDP-glucose/GDP-mannose dehydrogenase C-terminal domain"/>
    <property type="match status" value="1"/>
</dbReference>
<accession>A0A1Q8C2M3</accession>
<dbReference type="PIRSF" id="PIRSF500136">
    <property type="entry name" value="UDP_ManNAc_DH"/>
    <property type="match status" value="1"/>
</dbReference>
<reference evidence="5 6" key="1">
    <citation type="submission" date="2016-12" db="EMBL/GenBank/DDBJ databases">
        <title>The draft genome sequence of Actinophytocola sp. 11-183.</title>
        <authorList>
            <person name="Wang W."/>
            <person name="Yuan L."/>
        </authorList>
    </citation>
    <scope>NUCLEOTIDE SEQUENCE [LARGE SCALE GENOMIC DNA]</scope>
    <source>
        <strain evidence="5 6">11-183</strain>
    </source>
</reference>
<dbReference type="Gene3D" id="3.40.50.720">
    <property type="entry name" value="NAD(P)-binding Rossmann-like Domain"/>
    <property type="match status" value="2"/>
</dbReference>
<dbReference type="PANTHER" id="PTHR43491">
    <property type="entry name" value="UDP-N-ACETYL-D-MANNOSAMINE DEHYDROGENASE"/>
    <property type="match status" value="1"/>
</dbReference>
<dbReference type="Pfam" id="PF03721">
    <property type="entry name" value="UDPG_MGDP_dh_N"/>
    <property type="match status" value="1"/>
</dbReference>
<dbReference type="SMART" id="SM00984">
    <property type="entry name" value="UDPG_MGDP_dh_C"/>
    <property type="match status" value="1"/>
</dbReference>
<dbReference type="PIRSF" id="PIRSF000124">
    <property type="entry name" value="UDPglc_GDPman_dh"/>
    <property type="match status" value="1"/>
</dbReference>
<dbReference type="Proteomes" id="UP000185596">
    <property type="component" value="Unassembled WGS sequence"/>
</dbReference>
<dbReference type="InterPro" id="IPR014026">
    <property type="entry name" value="UDP-Glc/GDP-Man_DH_dimer"/>
</dbReference>
<keyword evidence="6" id="KW-1185">Reference proteome</keyword>
<dbReference type="GO" id="GO:0016628">
    <property type="term" value="F:oxidoreductase activity, acting on the CH-CH group of donors, NAD or NADP as acceptor"/>
    <property type="evidence" value="ECO:0007669"/>
    <property type="project" value="InterPro"/>
</dbReference>
<evidence type="ECO:0000313" key="5">
    <source>
        <dbReference type="EMBL" id="OLF08599.1"/>
    </source>
</evidence>
<dbReference type="InterPro" id="IPR008927">
    <property type="entry name" value="6-PGluconate_DH-like_C_sf"/>
</dbReference>
<dbReference type="InterPro" id="IPR001732">
    <property type="entry name" value="UDP-Glc/GDP-Man_DH_N"/>
</dbReference>
<evidence type="ECO:0000256" key="2">
    <source>
        <dbReference type="ARBA" id="ARBA00023027"/>
    </source>
</evidence>
<dbReference type="NCBIfam" id="TIGR03026">
    <property type="entry name" value="NDP-sugDHase"/>
    <property type="match status" value="1"/>
</dbReference>
<dbReference type="InterPro" id="IPR028359">
    <property type="entry name" value="UDP_ManNAc/GlcNAc_DH"/>
</dbReference>
<dbReference type="GO" id="GO:0000271">
    <property type="term" value="P:polysaccharide biosynthetic process"/>
    <property type="evidence" value="ECO:0007669"/>
    <property type="project" value="InterPro"/>
</dbReference>
<dbReference type="RefSeq" id="WP_075129948.1">
    <property type="nucleotide sequence ID" value="NZ_MSIE01000093.1"/>
</dbReference>
<dbReference type="EMBL" id="MSIE01000093">
    <property type="protein sequence ID" value="OLF08599.1"/>
    <property type="molecule type" value="Genomic_DNA"/>
</dbReference>
<protein>
    <submittedName>
        <fullName evidence="5">UDP-N-acetyl-D-glucosamine dehydrogenase</fullName>
    </submittedName>
</protein>
<dbReference type="GO" id="GO:0016616">
    <property type="term" value="F:oxidoreductase activity, acting on the CH-OH group of donors, NAD or NADP as acceptor"/>
    <property type="evidence" value="ECO:0007669"/>
    <property type="project" value="InterPro"/>
</dbReference>
<evidence type="ECO:0000259" key="4">
    <source>
        <dbReference type="SMART" id="SM00984"/>
    </source>
</evidence>
<evidence type="ECO:0000313" key="6">
    <source>
        <dbReference type="Proteomes" id="UP000185596"/>
    </source>
</evidence>
<proteinExistence type="inferred from homology"/>
<keyword evidence="2" id="KW-0520">NAD</keyword>
<dbReference type="PANTHER" id="PTHR43491:SF1">
    <property type="entry name" value="UDP-N-ACETYL-D-MANNOSAMINE DEHYDROGENASE"/>
    <property type="match status" value="1"/>
</dbReference>
<dbReference type="InterPro" id="IPR036220">
    <property type="entry name" value="UDP-Glc/GDP-Man_DH_C_sf"/>
</dbReference>
<evidence type="ECO:0000256" key="1">
    <source>
        <dbReference type="ARBA" id="ARBA00023002"/>
    </source>
</evidence>
<dbReference type="GO" id="GO:0051287">
    <property type="term" value="F:NAD binding"/>
    <property type="evidence" value="ECO:0007669"/>
    <property type="project" value="InterPro"/>
</dbReference>
<dbReference type="SUPFAM" id="SSF48179">
    <property type="entry name" value="6-phosphogluconate dehydrogenase C-terminal domain-like"/>
    <property type="match status" value="1"/>
</dbReference>
<sequence length="420" mass="45624">MTVERLVVVGQGYVGLPIAMRAVDVGFSVLGLDLDEWRVSALRAGRSYVEDVTPARLGAALASGRYRATGNYAEVAGFDAAIVTVPTPLTECRPDLTFIEAAAVGLARHLRPGATVVLESTTYPGTTEELLVPLLEAGSGLVAGRDFAVGYSPERIDPGNPEWTFVNTPKIVSGIDAASLDVVRALYGRLVDSTVPVATPKEAELAKLLENTFRHVNIALVNEIAMFARELGVDVWEAIDAASTKPFGYLRFTPGPGVGGHCLPIDPTYLSWQVRHQLRRSFRFVELANDVNDHMPDYVVQRVSGALNRRHKAVSDSRILALGLAYKRNTGDVRESPAHRVVELLTEMGAVVEVVDSHVEPHRCPPGVKTVELTEDGLRLADAVVLLTDHDDLDYGLVERAAGLVLDTRHRLTARHVEHL</sequence>
<dbReference type="InterPro" id="IPR017476">
    <property type="entry name" value="UDP-Glc/GDP-Man"/>
</dbReference>
<evidence type="ECO:0000256" key="3">
    <source>
        <dbReference type="PIRNR" id="PIRNR000124"/>
    </source>
</evidence>
<feature type="domain" description="UDP-glucose/GDP-mannose dehydrogenase C-terminal" evidence="4">
    <location>
        <begin position="320"/>
        <end position="414"/>
    </location>
</feature>
<organism evidence="5 6">
    <name type="scientific">Actinophytocola xanthii</name>
    <dbReference type="NCBI Taxonomy" id="1912961"/>
    <lineage>
        <taxon>Bacteria</taxon>
        <taxon>Bacillati</taxon>
        <taxon>Actinomycetota</taxon>
        <taxon>Actinomycetes</taxon>
        <taxon>Pseudonocardiales</taxon>
        <taxon>Pseudonocardiaceae</taxon>
    </lineage>
</organism>
<gene>
    <name evidence="5" type="ORF">BU204_34175</name>
</gene>
<dbReference type="InterPro" id="IPR036291">
    <property type="entry name" value="NAD(P)-bd_dom_sf"/>
</dbReference>
<name>A0A1Q8C2M3_9PSEU</name>
<comment type="caution">
    <text evidence="5">The sequence shown here is derived from an EMBL/GenBank/DDBJ whole genome shotgun (WGS) entry which is preliminary data.</text>
</comment>
<dbReference type="OrthoDB" id="5193947at2"/>
<dbReference type="Pfam" id="PF03720">
    <property type="entry name" value="UDPG_MGDP_dh_C"/>
    <property type="match status" value="1"/>
</dbReference>